<reference evidence="3" key="2">
    <citation type="submission" date="2023-03" db="EMBL/GenBank/DDBJ databases">
        <authorList>
            <person name="Shen W."/>
            <person name="Cai J."/>
        </authorList>
    </citation>
    <scope>NUCLEOTIDE SEQUENCE</scope>
    <source>
        <strain evidence="3">P82-2</strain>
    </source>
</reference>
<name>A0A854WNF0_9STRE</name>
<dbReference type="InterPro" id="IPR000326">
    <property type="entry name" value="PAP2/HPO"/>
</dbReference>
<evidence type="ECO:0000313" key="5">
    <source>
        <dbReference type="Proteomes" id="UP000217465"/>
    </source>
</evidence>
<comment type="caution">
    <text evidence="4">The sequence shown here is derived from an EMBL/GenBank/DDBJ whole genome shotgun (WGS) entry which is preliminary data.</text>
</comment>
<dbReference type="Proteomes" id="UP001180515">
    <property type="component" value="Unassembled WGS sequence"/>
</dbReference>
<evidence type="ECO:0000256" key="1">
    <source>
        <dbReference type="SAM" id="Phobius"/>
    </source>
</evidence>
<dbReference type="RefSeq" id="WP_096633829.1">
    <property type="nucleotide sequence ID" value="NZ_JARQAG010000001.1"/>
</dbReference>
<dbReference type="AlphaFoldDB" id="A0A854WNF0"/>
<reference evidence="4 5" key="1">
    <citation type="submission" date="2016-06" db="EMBL/GenBank/DDBJ databases">
        <authorList>
            <person name="Haines A.N."/>
            <person name="Council K.R."/>
        </authorList>
    </citation>
    <scope>NUCLEOTIDE SEQUENCE [LARGE SCALE GENOMIC DNA]</scope>
    <source>
        <strain evidence="4 5">SP158-29</strain>
    </source>
</reference>
<organism evidence="4 5">
    <name type="scientific">Streptococcus parauberis</name>
    <dbReference type="NCBI Taxonomy" id="1348"/>
    <lineage>
        <taxon>Bacteria</taxon>
        <taxon>Bacillati</taxon>
        <taxon>Bacillota</taxon>
        <taxon>Bacilli</taxon>
        <taxon>Lactobacillales</taxon>
        <taxon>Streptococcaceae</taxon>
        <taxon>Streptococcus</taxon>
    </lineage>
</organism>
<sequence length="216" mass="24388">MKNKQQHWLIASFALLIFVMIGYIVKFFPESLVQFDQTIQSAVRGSLPENLTEFFRTITIAGNVITQIMIVIVSVVILALKKWKSEAYFMLTIGIIAAILITVLKLIYQRGRPSLIHIVVADGYSFPSGHAMGSMLIFGALLIIAYQRISNKPLQMLTVGLLGLLILIIGTSRIYLGVHYPSDVLGGFILGFGVLQFLYPIYDKKRFEWRFQSKQK</sequence>
<dbReference type="SMART" id="SM00014">
    <property type="entry name" value="acidPPc"/>
    <property type="match status" value="1"/>
</dbReference>
<feature type="transmembrane region" description="Helical" evidence="1">
    <location>
        <begin position="87"/>
        <end position="108"/>
    </location>
</feature>
<keyword evidence="1" id="KW-0472">Membrane</keyword>
<evidence type="ECO:0000259" key="2">
    <source>
        <dbReference type="SMART" id="SM00014"/>
    </source>
</evidence>
<proteinExistence type="predicted"/>
<dbReference type="SUPFAM" id="SSF48317">
    <property type="entry name" value="Acid phosphatase/Vanadium-dependent haloperoxidase"/>
    <property type="match status" value="1"/>
</dbReference>
<feature type="transmembrane region" description="Helical" evidence="1">
    <location>
        <begin position="184"/>
        <end position="202"/>
    </location>
</feature>
<feature type="transmembrane region" description="Helical" evidence="1">
    <location>
        <begin position="128"/>
        <end position="146"/>
    </location>
</feature>
<evidence type="ECO:0000313" key="3">
    <source>
        <dbReference type="EMBL" id="MDT2730690.1"/>
    </source>
</evidence>
<feature type="transmembrane region" description="Helical" evidence="1">
    <location>
        <begin position="7"/>
        <end position="25"/>
    </location>
</feature>
<accession>A0A854WNF0</accession>
<dbReference type="EMBL" id="NSGR01000009">
    <property type="protein sequence ID" value="PCH11492.1"/>
    <property type="molecule type" value="Genomic_DNA"/>
</dbReference>
<dbReference type="InterPro" id="IPR036938">
    <property type="entry name" value="PAP2/HPO_sf"/>
</dbReference>
<evidence type="ECO:0000313" key="4">
    <source>
        <dbReference type="EMBL" id="PCH11492.1"/>
    </source>
</evidence>
<dbReference type="Pfam" id="PF01569">
    <property type="entry name" value="PAP2"/>
    <property type="match status" value="1"/>
</dbReference>
<feature type="domain" description="Phosphatidic acid phosphatase type 2/haloperoxidase" evidence="2">
    <location>
        <begin position="88"/>
        <end position="199"/>
    </location>
</feature>
<dbReference type="EMBL" id="JARQAG010000001">
    <property type="protein sequence ID" value="MDT2730690.1"/>
    <property type="molecule type" value="Genomic_DNA"/>
</dbReference>
<dbReference type="CDD" id="cd03392">
    <property type="entry name" value="PAP2_like_2"/>
    <property type="match status" value="1"/>
</dbReference>
<feature type="transmembrane region" description="Helical" evidence="1">
    <location>
        <begin position="158"/>
        <end position="178"/>
    </location>
</feature>
<feature type="transmembrane region" description="Helical" evidence="1">
    <location>
        <begin position="54"/>
        <end position="80"/>
    </location>
</feature>
<keyword evidence="1" id="KW-1133">Transmembrane helix</keyword>
<dbReference type="PANTHER" id="PTHR14969">
    <property type="entry name" value="SPHINGOSINE-1-PHOSPHATE PHOSPHOHYDROLASE"/>
    <property type="match status" value="1"/>
</dbReference>
<dbReference type="Proteomes" id="UP000217465">
    <property type="component" value="Unassembled WGS sequence"/>
</dbReference>
<dbReference type="PANTHER" id="PTHR14969:SF13">
    <property type="entry name" value="AT30094P"/>
    <property type="match status" value="1"/>
</dbReference>
<dbReference type="Gene3D" id="1.20.144.10">
    <property type="entry name" value="Phosphatidic acid phosphatase type 2/haloperoxidase"/>
    <property type="match status" value="1"/>
</dbReference>
<keyword evidence="1" id="KW-0812">Transmembrane</keyword>
<protein>
    <submittedName>
        <fullName evidence="3">Phosphatase PAP2 family protein</fullName>
    </submittedName>
    <submittedName>
        <fullName evidence="4">Putative undecaprenyl-diphosphatase YbjG</fullName>
    </submittedName>
</protein>
<gene>
    <name evidence="4" type="primary">ybjG</name>
    <name evidence="4" type="ORF">A9Y57_01796</name>
    <name evidence="3" type="ORF">P7G31_00290</name>
</gene>